<feature type="domain" description="Membrane insertase YidC/Oxa/ALB C-terminal" evidence="11">
    <location>
        <begin position="23"/>
        <end position="282"/>
    </location>
</feature>
<comment type="subcellular location">
    <subcellularLocation>
        <location evidence="1">Cell membrane</location>
        <topology evidence="1">Multi-pass membrane protein</topology>
    </subcellularLocation>
    <subcellularLocation>
        <location evidence="9">Membrane</location>
        <topology evidence="9">Multi-pass membrane protein</topology>
    </subcellularLocation>
</comment>
<dbReference type="GO" id="GO:0051205">
    <property type="term" value="P:protein insertion into membrane"/>
    <property type="evidence" value="ECO:0007669"/>
    <property type="project" value="TreeGrafter"/>
</dbReference>
<evidence type="ECO:0000256" key="9">
    <source>
        <dbReference type="RuleBase" id="RU003945"/>
    </source>
</evidence>
<sequence>MDLGLTPVLMPALEWINGIVQNYGITVIIFTIFIKLLTLPLDLKQRKTSRRMSAIQPKIAKLQQKYANDKDKLGQKMVELYRQEGVSPFSGCLPLLISLPILMIMLGVLRNYGDQMMLNMYHYIEEGNFEAFSTLMNQSKFLWIQNVWQPDSLFGASNTILPSAETFARLLGTTEPEQIQAISDVLLSGTGQMGELLASYETQMNGLFILPIIAGGTQFIQAKFLMPQMPSTDSSSKGSSAMMLYFMPIMSIWICSSSTSAFSLYWVFSNLFSMTQMLITNKIYDGKFIVRQTKGG</sequence>
<organism evidence="12 13">
    <name type="scientific">Luoshenia tenuis</name>
    <dbReference type="NCBI Taxonomy" id="2763654"/>
    <lineage>
        <taxon>Bacteria</taxon>
        <taxon>Bacillati</taxon>
        <taxon>Bacillota</taxon>
        <taxon>Clostridia</taxon>
        <taxon>Christensenellales</taxon>
        <taxon>Christensenellaceae</taxon>
        <taxon>Luoshenia</taxon>
    </lineage>
</organism>
<comment type="caution">
    <text evidence="12">The sequence shown here is derived from an EMBL/GenBank/DDBJ whole genome shotgun (WGS) entry which is preliminary data.</text>
</comment>
<protein>
    <submittedName>
        <fullName evidence="12">YidC/Oxa1 family membrane protein insertase</fullName>
    </submittedName>
</protein>
<dbReference type="InterPro" id="IPR028055">
    <property type="entry name" value="YidC/Oxa/ALB_C"/>
</dbReference>
<dbReference type="CDD" id="cd20070">
    <property type="entry name" value="5TM_YidC_Alb3"/>
    <property type="match status" value="1"/>
</dbReference>
<dbReference type="GO" id="GO:0015031">
    <property type="term" value="P:protein transport"/>
    <property type="evidence" value="ECO:0007669"/>
    <property type="project" value="UniProtKB-KW"/>
</dbReference>
<keyword evidence="13" id="KW-1185">Reference proteome</keyword>
<comment type="similarity">
    <text evidence="9">Belongs to the OXA1/ALB3/YidC family.</text>
</comment>
<keyword evidence="8" id="KW-0143">Chaperone</keyword>
<evidence type="ECO:0000256" key="7">
    <source>
        <dbReference type="ARBA" id="ARBA00023136"/>
    </source>
</evidence>
<dbReference type="PANTHER" id="PTHR12428">
    <property type="entry name" value="OXA1"/>
    <property type="match status" value="1"/>
</dbReference>
<dbReference type="GO" id="GO:0032977">
    <property type="term" value="F:membrane insertase activity"/>
    <property type="evidence" value="ECO:0007669"/>
    <property type="project" value="InterPro"/>
</dbReference>
<dbReference type="RefSeq" id="WP_138294754.1">
    <property type="nucleotide sequence ID" value="NZ_JACRSO010000003.1"/>
</dbReference>
<evidence type="ECO:0000256" key="10">
    <source>
        <dbReference type="SAM" id="Phobius"/>
    </source>
</evidence>
<feature type="transmembrane region" description="Helical" evidence="10">
    <location>
        <begin position="86"/>
        <end position="109"/>
    </location>
</feature>
<dbReference type="Proteomes" id="UP000654279">
    <property type="component" value="Unassembled WGS sequence"/>
</dbReference>
<dbReference type="AlphaFoldDB" id="A0A926D2S6"/>
<dbReference type="EMBL" id="JACRSO010000003">
    <property type="protein sequence ID" value="MBC8529290.1"/>
    <property type="molecule type" value="Genomic_DNA"/>
</dbReference>
<accession>A0A926D2S6</accession>
<evidence type="ECO:0000256" key="1">
    <source>
        <dbReference type="ARBA" id="ARBA00004651"/>
    </source>
</evidence>
<evidence type="ECO:0000256" key="8">
    <source>
        <dbReference type="ARBA" id="ARBA00023186"/>
    </source>
</evidence>
<dbReference type="GO" id="GO:0005886">
    <property type="term" value="C:plasma membrane"/>
    <property type="evidence" value="ECO:0007669"/>
    <property type="project" value="UniProtKB-SubCell"/>
</dbReference>
<name>A0A926D2S6_9FIRM</name>
<keyword evidence="2" id="KW-0813">Transport</keyword>
<gene>
    <name evidence="12" type="ORF">H8699_07610</name>
</gene>
<feature type="transmembrane region" description="Helical" evidence="10">
    <location>
        <begin position="245"/>
        <end position="268"/>
    </location>
</feature>
<keyword evidence="7 10" id="KW-0472">Membrane</keyword>
<keyword evidence="4 9" id="KW-0812">Transmembrane</keyword>
<evidence type="ECO:0000256" key="5">
    <source>
        <dbReference type="ARBA" id="ARBA00022927"/>
    </source>
</evidence>
<keyword evidence="3" id="KW-1003">Cell membrane</keyword>
<proteinExistence type="inferred from homology"/>
<evidence type="ECO:0000259" key="11">
    <source>
        <dbReference type="Pfam" id="PF02096"/>
    </source>
</evidence>
<dbReference type="Pfam" id="PF02096">
    <property type="entry name" value="60KD_IMP"/>
    <property type="match status" value="1"/>
</dbReference>
<keyword evidence="6 10" id="KW-1133">Transmembrane helix</keyword>
<dbReference type="PANTHER" id="PTHR12428:SF65">
    <property type="entry name" value="CYTOCHROME C OXIDASE ASSEMBLY PROTEIN COX18, MITOCHONDRIAL"/>
    <property type="match status" value="1"/>
</dbReference>
<feature type="transmembrane region" description="Helical" evidence="10">
    <location>
        <begin position="20"/>
        <end position="43"/>
    </location>
</feature>
<evidence type="ECO:0000256" key="6">
    <source>
        <dbReference type="ARBA" id="ARBA00022989"/>
    </source>
</evidence>
<evidence type="ECO:0000256" key="4">
    <source>
        <dbReference type="ARBA" id="ARBA00022692"/>
    </source>
</evidence>
<reference evidence="12" key="1">
    <citation type="submission" date="2020-08" db="EMBL/GenBank/DDBJ databases">
        <title>Genome public.</title>
        <authorList>
            <person name="Liu C."/>
            <person name="Sun Q."/>
        </authorList>
    </citation>
    <scope>NUCLEOTIDE SEQUENCE</scope>
    <source>
        <strain evidence="12">NSJ-44</strain>
    </source>
</reference>
<keyword evidence="5" id="KW-0653">Protein transport</keyword>
<evidence type="ECO:0000313" key="13">
    <source>
        <dbReference type="Proteomes" id="UP000654279"/>
    </source>
</evidence>
<evidence type="ECO:0000256" key="3">
    <source>
        <dbReference type="ARBA" id="ARBA00022475"/>
    </source>
</evidence>
<evidence type="ECO:0000313" key="12">
    <source>
        <dbReference type="EMBL" id="MBC8529290.1"/>
    </source>
</evidence>
<evidence type="ECO:0000256" key="2">
    <source>
        <dbReference type="ARBA" id="ARBA00022448"/>
    </source>
</evidence>
<dbReference type="InterPro" id="IPR001708">
    <property type="entry name" value="YidC/ALB3/OXA1/COX18"/>
</dbReference>
<dbReference type="NCBIfam" id="TIGR03592">
    <property type="entry name" value="yidC_oxa1_cterm"/>
    <property type="match status" value="1"/>
</dbReference>
<dbReference type="InterPro" id="IPR047196">
    <property type="entry name" value="YidC_ALB_C"/>
</dbReference>